<accession>A0A327R405</accession>
<dbReference type="EMBL" id="QLLL01000001">
    <property type="protein sequence ID" value="RAJ10682.1"/>
    <property type="molecule type" value="Genomic_DNA"/>
</dbReference>
<comment type="caution">
    <text evidence="2">The sequence shown here is derived from an EMBL/GenBank/DDBJ whole genome shotgun (WGS) entry which is preliminary data.</text>
</comment>
<sequence>MFLDQSQPLPAAPHRTFIPKMDALSHLLQQTRHTHSWTHKLIDDIPIDKWHIIPNNMQSNITWQVGHLVVSHYYHAIWAIQGHQMNILQSIPLQQYAQLFTANPPKEAVNQIDIPQLLADLHTMEQTSLNIIAQLTEQALTAPLEPITPTHPIAHNKLEAIDWNIHHTMWHCGQIAMIRRSVYRKMEFGLQL</sequence>
<evidence type="ECO:0000313" key="2">
    <source>
        <dbReference type="EMBL" id="RAJ10682.1"/>
    </source>
</evidence>
<protein>
    <submittedName>
        <fullName evidence="2">DinB family protein</fullName>
    </submittedName>
</protein>
<evidence type="ECO:0000313" key="3">
    <source>
        <dbReference type="Proteomes" id="UP000249547"/>
    </source>
</evidence>
<proteinExistence type="predicted"/>
<dbReference type="InterPro" id="IPR034660">
    <property type="entry name" value="DinB/YfiT-like"/>
</dbReference>
<dbReference type="SUPFAM" id="SSF109854">
    <property type="entry name" value="DinB/YfiT-like putative metalloenzymes"/>
    <property type="match status" value="1"/>
</dbReference>
<name>A0A327R405_9BACT</name>
<dbReference type="Proteomes" id="UP000249547">
    <property type="component" value="Unassembled WGS sequence"/>
</dbReference>
<dbReference type="Gene3D" id="1.20.120.450">
    <property type="entry name" value="dinb family like domain"/>
    <property type="match status" value="1"/>
</dbReference>
<keyword evidence="3" id="KW-1185">Reference proteome</keyword>
<dbReference type="InterPro" id="IPR024775">
    <property type="entry name" value="DinB-like"/>
</dbReference>
<feature type="domain" description="DinB-like" evidence="1">
    <location>
        <begin position="32"/>
        <end position="175"/>
    </location>
</feature>
<gene>
    <name evidence="2" type="ORF">LX64_00288</name>
</gene>
<reference evidence="2 3" key="1">
    <citation type="submission" date="2018-06" db="EMBL/GenBank/DDBJ databases">
        <title>Genomic Encyclopedia of Archaeal and Bacterial Type Strains, Phase II (KMG-II): from individual species to whole genera.</title>
        <authorList>
            <person name="Goeker M."/>
        </authorList>
    </citation>
    <scope>NUCLEOTIDE SEQUENCE [LARGE SCALE GENOMIC DNA]</scope>
    <source>
        <strain evidence="2 3">DSM 23857</strain>
    </source>
</reference>
<organism evidence="2 3">
    <name type="scientific">Chitinophaga skermanii</name>
    <dbReference type="NCBI Taxonomy" id="331697"/>
    <lineage>
        <taxon>Bacteria</taxon>
        <taxon>Pseudomonadati</taxon>
        <taxon>Bacteroidota</taxon>
        <taxon>Chitinophagia</taxon>
        <taxon>Chitinophagales</taxon>
        <taxon>Chitinophagaceae</taxon>
        <taxon>Chitinophaga</taxon>
    </lineage>
</organism>
<dbReference type="Pfam" id="PF12867">
    <property type="entry name" value="DinB_2"/>
    <property type="match status" value="1"/>
</dbReference>
<evidence type="ECO:0000259" key="1">
    <source>
        <dbReference type="Pfam" id="PF12867"/>
    </source>
</evidence>
<dbReference type="AlphaFoldDB" id="A0A327R405"/>